<proteinExistence type="predicted"/>
<name>C3RYQ2_9EMBR</name>
<dbReference type="EMBL" id="EU660574">
    <property type="protein sequence ID" value="ACC86808.1"/>
    <property type="molecule type" value="Genomic_DNA"/>
</dbReference>
<dbReference type="AlphaFoldDB" id="C3RYQ2"/>
<sequence length="109" mass="12552">MFMRHRQPPPFSGKASARKCLFRSLTTPSPVVHPCLWPSRVFVESVTCLSLWRLRRILRKATTKGDKQLKEENEQKIRGLESQCPCPKHIAAMSVFRKKTDCIDALKSK</sequence>
<dbReference type="GeneID" id="7804547"/>
<organism evidence="1">
    <name type="scientific">Nothoceros aenigmaticus</name>
    <dbReference type="NCBI Taxonomy" id="13813"/>
    <lineage>
        <taxon>Eukaryota</taxon>
        <taxon>Viridiplantae</taxon>
        <taxon>Streptophyta</taxon>
        <taxon>Embryophyta</taxon>
        <taxon>Anthocerotophyta</taxon>
        <taxon>Anthocerotopsida</taxon>
        <taxon>Dendrocerotidae</taxon>
        <taxon>Dendrocerotales</taxon>
        <taxon>Dendrocerotaceae</taxon>
        <taxon>Dendrocerotoideae</taxon>
        <taxon>Nothoceros</taxon>
    </lineage>
</organism>
<reference evidence="1" key="1">
    <citation type="journal article" date="2009" name="J. Mol. Evol.">
        <title>The complete mitochondrial genome sequence of the hornwort Megaceros aenigmaticus shows a mixed mode of conservative yet dynamic evolution in early land plant mitochondrial genomes.</title>
        <authorList>
            <person name="Li L."/>
            <person name="Wang B."/>
            <person name="Liu Y."/>
            <person name="Qiu Y.L."/>
        </authorList>
    </citation>
    <scope>NUCLEOTIDE SEQUENCE</scope>
</reference>
<geneLocation type="mitochondrion" evidence="1"/>
<keyword evidence="1" id="KW-0496">Mitochondrion</keyword>
<protein>
    <submittedName>
        <fullName evidence="1">Uncharacterized protein ORF109</fullName>
    </submittedName>
</protein>
<accession>C3RYQ2</accession>
<dbReference type="RefSeq" id="YP_002860285.1">
    <property type="nucleotide sequence ID" value="NC_012651.1"/>
</dbReference>
<evidence type="ECO:0000313" key="1">
    <source>
        <dbReference type="EMBL" id="ACC86808.1"/>
    </source>
</evidence>
<gene>
    <name evidence="1" type="primary">ORF109</name>
    <name evidence="1" type="ORF">MeaeMp51</name>
</gene>